<keyword evidence="2" id="KW-0813">Transport</keyword>
<evidence type="ECO:0000256" key="1">
    <source>
        <dbReference type="ARBA" id="ARBA00004370"/>
    </source>
</evidence>
<dbReference type="EMBL" id="AJ003219">
    <property type="protein sequence ID" value="CAA05999.1"/>
    <property type="molecule type" value="mRNA"/>
</dbReference>
<keyword evidence="3" id="KW-0732">Signal</keyword>
<feature type="domain" description="DOMON" evidence="7">
    <location>
        <begin position="1"/>
        <end position="73"/>
    </location>
</feature>
<dbReference type="InterPro" id="IPR005018">
    <property type="entry name" value="DOMON_domain"/>
</dbReference>
<organism evidence="8">
    <name type="scientific">Solanum tuberosum</name>
    <name type="common">Potato</name>
    <dbReference type="NCBI Taxonomy" id="4113"/>
    <lineage>
        <taxon>Eukaryota</taxon>
        <taxon>Viridiplantae</taxon>
        <taxon>Streptophyta</taxon>
        <taxon>Embryophyta</taxon>
        <taxon>Tracheophyta</taxon>
        <taxon>Spermatophyta</taxon>
        <taxon>Magnoliopsida</taxon>
        <taxon>eudicotyledons</taxon>
        <taxon>Gunneridae</taxon>
        <taxon>Pentapetalae</taxon>
        <taxon>asterids</taxon>
        <taxon>lamiids</taxon>
        <taxon>Solanales</taxon>
        <taxon>Solanaceae</taxon>
        <taxon>Solanoideae</taxon>
        <taxon>Solaneae</taxon>
        <taxon>Solanum</taxon>
    </lineage>
</organism>
<dbReference type="InterPro" id="IPR045265">
    <property type="entry name" value="AIR12_DOMON"/>
</dbReference>
<dbReference type="PROSITE" id="PS50836">
    <property type="entry name" value="DOMON"/>
    <property type="match status" value="1"/>
</dbReference>
<accession>O49945</accession>
<protein>
    <recommendedName>
        <fullName evidence="7">DOMON domain-containing protein</fullName>
    </recommendedName>
</protein>
<evidence type="ECO:0000256" key="6">
    <source>
        <dbReference type="SAM" id="MobiDB-lite"/>
    </source>
</evidence>
<feature type="compositionally biased region" description="Low complexity" evidence="6">
    <location>
        <begin position="114"/>
        <end position="127"/>
    </location>
</feature>
<evidence type="ECO:0000256" key="3">
    <source>
        <dbReference type="ARBA" id="ARBA00022729"/>
    </source>
</evidence>
<name>O49945_SOLTU</name>
<keyword evidence="4" id="KW-0249">Electron transport</keyword>
<reference evidence="8" key="2">
    <citation type="submission" date="1997-12" db="EMBL/GenBank/DDBJ databases">
        <title>Genes isolated from a swelling-stolon cDNA library show maximal expression in stems.</title>
        <authorList>
            <person name="Macleod M.R."/>
            <person name="Taylor M.A."/>
            <person name="Davies H.V."/>
        </authorList>
    </citation>
    <scope>NUCLEOTIDE SEQUENCE</scope>
    <source>
        <tissue evidence="8">Swelling stolon</tissue>
    </source>
</reference>
<dbReference type="ExpressionAtlas" id="O49945">
    <property type="expression patterns" value="baseline and differential"/>
</dbReference>
<dbReference type="Pfam" id="PF04526">
    <property type="entry name" value="DUF568"/>
    <property type="match status" value="1"/>
</dbReference>
<comment type="subcellular location">
    <subcellularLocation>
        <location evidence="1">Membrane</location>
    </subcellularLocation>
</comment>
<proteinExistence type="evidence at transcript level"/>
<dbReference type="PANTHER" id="PTHR23130">
    <property type="entry name" value="CYTOCHROME B561 AND DOMON DOMAIN-CONTAINING PROTEIN"/>
    <property type="match status" value="1"/>
</dbReference>
<keyword evidence="5" id="KW-0472">Membrane</keyword>
<evidence type="ECO:0000256" key="2">
    <source>
        <dbReference type="ARBA" id="ARBA00022448"/>
    </source>
</evidence>
<dbReference type="AlphaFoldDB" id="O49945"/>
<evidence type="ECO:0000259" key="7">
    <source>
        <dbReference type="PROSITE" id="PS50836"/>
    </source>
</evidence>
<evidence type="ECO:0000256" key="4">
    <source>
        <dbReference type="ARBA" id="ARBA00022982"/>
    </source>
</evidence>
<evidence type="ECO:0000313" key="8">
    <source>
        <dbReference type="EMBL" id="CAA05999.1"/>
    </source>
</evidence>
<evidence type="ECO:0000256" key="5">
    <source>
        <dbReference type="ARBA" id="ARBA00023136"/>
    </source>
</evidence>
<dbReference type="PIR" id="T07174">
    <property type="entry name" value="T07174"/>
</dbReference>
<dbReference type="PANTHER" id="PTHR23130:SF200">
    <property type="entry name" value="DOMON DOMAIN-CONTAINING PROTEIN"/>
    <property type="match status" value="1"/>
</dbReference>
<dbReference type="GO" id="GO:0016020">
    <property type="term" value="C:membrane"/>
    <property type="evidence" value="ECO:0007669"/>
    <property type="project" value="UniProtKB-SubCell"/>
</dbReference>
<reference evidence="8" key="1">
    <citation type="journal article" date="1992" name="Plant Cell Rep.">
        <title>Isolation and molecular charaterisation of a tuberisation-related cDNA clone from potato (Solanum tuberosum L.).</title>
        <authorList>
            <person name="Taylor M.A."/>
            <person name="Kumar A."/>
            <person name="George L.A."/>
            <person name="Davies H.V."/>
        </authorList>
    </citation>
    <scope>NUCLEOTIDE SEQUENCE</scope>
    <source>
        <tissue evidence="8">Swelling stolon</tissue>
    </source>
</reference>
<feature type="region of interest" description="Disordered" evidence="6">
    <location>
        <begin position="103"/>
        <end position="132"/>
    </location>
</feature>
<sequence>MVGTQSFIAFKDSKGVVTVKTYNLTSYKSITESKLMYNVLDSKAESADGVMKIFATLQLPANTKTVNQVWQVGSAVTDGMPRIHKFEPDNLTSKGILDLATSGAAGGDGDKKTNATSSSASSGQSGNETGGSSRILNTETTFFAFLLLFGVALLQL</sequence>